<reference evidence="4 5" key="1">
    <citation type="submission" date="2024-04" db="EMBL/GenBank/DDBJ databases">
        <title>Polymorphospora sp. isolated from Baiyangdian Lake in Xiong'an New Area.</title>
        <authorList>
            <person name="Zhang X."/>
            <person name="Liu J."/>
        </authorList>
    </citation>
    <scope>NUCLEOTIDE SEQUENCE [LARGE SCALE GENOMIC DNA]</scope>
    <source>
        <strain evidence="4 5">2-325</strain>
    </source>
</reference>
<keyword evidence="5" id="KW-1185">Reference proteome</keyword>
<comment type="caution">
    <text evidence="4">The sequence shown here is derived from an EMBL/GenBank/DDBJ whole genome shotgun (WGS) entry which is preliminary data.</text>
</comment>
<feature type="signal peptide" evidence="2">
    <location>
        <begin position="1"/>
        <end position="21"/>
    </location>
</feature>
<keyword evidence="2" id="KW-0732">Signal</keyword>
<dbReference type="PROSITE" id="PS51257">
    <property type="entry name" value="PROKAR_LIPOPROTEIN"/>
    <property type="match status" value="1"/>
</dbReference>
<name>A0ABV5CXD7_9ACTN</name>
<organism evidence="4 5">
    <name type="scientific">Polymorphospora lycopeni</name>
    <dbReference type="NCBI Taxonomy" id="3140240"/>
    <lineage>
        <taxon>Bacteria</taxon>
        <taxon>Bacillati</taxon>
        <taxon>Actinomycetota</taxon>
        <taxon>Actinomycetes</taxon>
        <taxon>Micromonosporales</taxon>
        <taxon>Micromonosporaceae</taxon>
        <taxon>Polymorphospora</taxon>
    </lineage>
</organism>
<gene>
    <name evidence="4" type="ORF">AAFH96_26700</name>
</gene>
<dbReference type="RefSeq" id="WP_375736033.1">
    <property type="nucleotide sequence ID" value="NZ_JBCGDC010000101.1"/>
</dbReference>
<evidence type="ECO:0000313" key="5">
    <source>
        <dbReference type="Proteomes" id="UP001582793"/>
    </source>
</evidence>
<protein>
    <recommendedName>
        <fullName evidence="3">GerMN domain-containing protein</fullName>
    </recommendedName>
</protein>
<dbReference type="InterPro" id="IPR019606">
    <property type="entry name" value="GerMN"/>
</dbReference>
<dbReference type="Proteomes" id="UP001582793">
    <property type="component" value="Unassembled WGS sequence"/>
</dbReference>
<dbReference type="SUPFAM" id="SSF63829">
    <property type="entry name" value="Calcium-dependent phosphotriesterase"/>
    <property type="match status" value="1"/>
</dbReference>
<proteinExistence type="predicted"/>
<dbReference type="Pfam" id="PF10646">
    <property type="entry name" value="Germane"/>
    <property type="match status" value="1"/>
</dbReference>
<dbReference type="SMART" id="SM00909">
    <property type="entry name" value="Germane"/>
    <property type="match status" value="1"/>
</dbReference>
<evidence type="ECO:0000313" key="4">
    <source>
        <dbReference type="EMBL" id="MFB6396666.1"/>
    </source>
</evidence>
<feature type="region of interest" description="Disordered" evidence="1">
    <location>
        <begin position="32"/>
        <end position="56"/>
    </location>
</feature>
<evidence type="ECO:0000256" key="2">
    <source>
        <dbReference type="SAM" id="SignalP"/>
    </source>
</evidence>
<dbReference type="EMBL" id="JBCGDC010000101">
    <property type="protein sequence ID" value="MFB6396666.1"/>
    <property type="molecule type" value="Genomic_DNA"/>
</dbReference>
<sequence>MRRRLAAVAVVTALVAGLAGCGIPESSGVRVDGPGPAPNYGSGTGLGQVPPQRSVAGSEPQTFAVAYLEAAAGELGGAVERVREFIAPAGQPELRDKPGPDAQVNVVRLTELPRVTANADGTSKVDVSVQQIGILTRSGAIDPPMATATQYSFTVGRLAGNTGLFVLKPPPVLLLSTEAFGKYYQPRTIYFWNADQSGLIPDLRYLPLSVPRELQATEVLGWLTAGPSGSIRSIAKGLPDGTAPIGNAPATDGRLVVNLSAQAVPTGDDAELDRLATQLVWSLRPNLVENEELELKIQNQTRTTLAAEDQFQKHPVYDVAPVAERYTVYAGQVRRLNDLGEPPGSPAPIAPEANTGIVSAAIIRTGEMASVALVTAVGDRSQLQVGASTGAVRGFRPSGPSFASMGRPVWLRTTDPRGPVGLVVADGRLYQFGVTAGLTELELPGTSGPVTGVAPALDGHRIAYTAGDRLHVATLMVTGGLVEVAGQRQLTTSLADVSAVAWTDENRLVAAGLKSTRLALVDITVDGLLESWLDEDLPAAQVTHISAVPDNPVTRPGFARLRYEASGDAWYRLTLTGAQQIDSTEVAGVGSGDPAPEATVPTAPFFVY</sequence>
<evidence type="ECO:0000259" key="3">
    <source>
        <dbReference type="SMART" id="SM00909"/>
    </source>
</evidence>
<evidence type="ECO:0000256" key="1">
    <source>
        <dbReference type="SAM" id="MobiDB-lite"/>
    </source>
</evidence>
<feature type="chain" id="PRO_5046161901" description="GerMN domain-containing protein" evidence="2">
    <location>
        <begin position="22"/>
        <end position="608"/>
    </location>
</feature>
<feature type="domain" description="GerMN" evidence="3">
    <location>
        <begin position="216"/>
        <end position="306"/>
    </location>
</feature>
<accession>A0ABV5CXD7</accession>